<dbReference type="Pfam" id="PF11354">
    <property type="entry name" value="DUF3156"/>
    <property type="match status" value="1"/>
</dbReference>
<proteinExistence type="predicted"/>
<keyword evidence="2" id="KW-1185">Reference proteome</keyword>
<gene>
    <name evidence="1" type="ORF">CYR55_14620</name>
</gene>
<dbReference type="Proteomes" id="UP000234240">
    <property type="component" value="Unassembled WGS sequence"/>
</dbReference>
<sequence length="195" mass="22274">MTARNTRCRMSCVHCYDNALLRRLSHDLGGWPVTAQGPQAMRLHLDEQLHITIMTRRRRLFMGEINSARFVAEGECCWQETLKVQAHQPGWLQRRPVTFHAPSSPSGAQPLLAFLAAYPVLAQTLGELDYRHFSLSLAAGRWRCEIEPYAASDVVCRLPPLRRYLRLPPRQRMLLLSVLRMVAQLMQVADRNTAG</sequence>
<reference evidence="1 2" key="1">
    <citation type="submission" date="2017-12" db="EMBL/GenBank/DDBJ databases">
        <title>Characterization of six clinical isolates of Enterochimera gen. nov., a novel genus of the Yersiniaciae family and the three species Enterochimera arupensis sp. nov., Enterochimera coloradensis sp. nov, and Enterochimera californica sp. nov.</title>
        <authorList>
            <person name="Rossi A."/>
            <person name="Fisher M."/>
        </authorList>
    </citation>
    <scope>NUCLEOTIDE SEQUENCE [LARGE SCALE GENOMIC DNA]</scope>
    <source>
        <strain evidence="2">2015-Iso6</strain>
    </source>
</reference>
<dbReference type="OrthoDB" id="8590098at2"/>
<evidence type="ECO:0000313" key="2">
    <source>
        <dbReference type="Proteomes" id="UP000234240"/>
    </source>
</evidence>
<organism evidence="1 2">
    <name type="scientific">Chimaeribacter californicus</name>
    <dbReference type="NCBI Taxonomy" id="2060067"/>
    <lineage>
        <taxon>Bacteria</taxon>
        <taxon>Pseudomonadati</taxon>
        <taxon>Pseudomonadota</taxon>
        <taxon>Gammaproteobacteria</taxon>
        <taxon>Enterobacterales</taxon>
        <taxon>Yersiniaceae</taxon>
        <taxon>Chimaeribacter</taxon>
    </lineage>
</organism>
<dbReference type="InterPro" id="IPR021500">
    <property type="entry name" value="DUF3156"/>
</dbReference>
<protein>
    <submittedName>
        <fullName evidence="1">DUF3156 domain-containing protein</fullName>
    </submittedName>
</protein>
<comment type="caution">
    <text evidence="1">The sequence shown here is derived from an EMBL/GenBank/DDBJ whole genome shotgun (WGS) entry which is preliminary data.</text>
</comment>
<dbReference type="AlphaFoldDB" id="A0A2N5E229"/>
<accession>A0A2N5E229</accession>
<evidence type="ECO:0000313" key="1">
    <source>
        <dbReference type="EMBL" id="PLR34635.1"/>
    </source>
</evidence>
<dbReference type="EMBL" id="PJZF01000013">
    <property type="protein sequence ID" value="PLR34635.1"/>
    <property type="molecule type" value="Genomic_DNA"/>
</dbReference>
<name>A0A2N5E229_9GAMM</name>